<keyword evidence="7" id="KW-1185">Reference proteome</keyword>
<dbReference type="GO" id="GO:0003700">
    <property type="term" value="F:DNA-binding transcription factor activity"/>
    <property type="evidence" value="ECO:0007669"/>
    <property type="project" value="TreeGrafter"/>
</dbReference>
<dbReference type="Pfam" id="PF13377">
    <property type="entry name" value="Peripla_BP_3"/>
    <property type="match status" value="1"/>
</dbReference>
<evidence type="ECO:0000313" key="6">
    <source>
        <dbReference type="EMBL" id="MVZ63437.1"/>
    </source>
</evidence>
<dbReference type="CDD" id="cd06267">
    <property type="entry name" value="PBP1_LacI_sugar_binding-like"/>
    <property type="match status" value="1"/>
</dbReference>
<accession>A0A6N8L2B5</accession>
<dbReference type="InterPro" id="IPR000843">
    <property type="entry name" value="HTH_LacI"/>
</dbReference>
<dbReference type="SUPFAM" id="SSF47413">
    <property type="entry name" value="lambda repressor-like DNA-binding domains"/>
    <property type="match status" value="1"/>
</dbReference>
<proteinExistence type="predicted"/>
<comment type="caution">
    <text evidence="6">The sequence shown here is derived from an EMBL/GenBank/DDBJ whole genome shotgun (WGS) entry which is preliminary data.</text>
</comment>
<gene>
    <name evidence="6" type="ORF">GQF63_15525</name>
</gene>
<evidence type="ECO:0000256" key="2">
    <source>
        <dbReference type="ARBA" id="ARBA00023125"/>
    </source>
</evidence>
<dbReference type="Gene3D" id="1.10.260.40">
    <property type="entry name" value="lambda repressor-like DNA-binding domains"/>
    <property type="match status" value="1"/>
</dbReference>
<dbReference type="Proteomes" id="UP000435036">
    <property type="component" value="Unassembled WGS sequence"/>
</dbReference>
<name>A0A6N8L2B5_9SPHI</name>
<feature type="domain" description="HTH cro/C1-type" evidence="5">
    <location>
        <begin position="3"/>
        <end position="52"/>
    </location>
</feature>
<feature type="domain" description="HTH lacI-type" evidence="4">
    <location>
        <begin position="4"/>
        <end position="58"/>
    </location>
</feature>
<dbReference type="SMART" id="SM00354">
    <property type="entry name" value="HTH_LACI"/>
    <property type="match status" value="1"/>
</dbReference>
<dbReference type="RefSeq" id="WP_160370154.1">
    <property type="nucleotide sequence ID" value="NZ_WSQA01000013.1"/>
</dbReference>
<sequence>MSNITLKELARKLGISVSTVSKALNDSFEISDETKQRVREMADAHQYRPNILAKSLKTGRSNTLAVLIPYLSNPFQSQVLEGAHQAAFERNYKLVFMQSRENEQLEQESLNVLQQQNVDGVIISPSANSDLKFLKQFHQQCPLVLVDRIDFELDTFKIGVSNEKGAFDATQHLIDTGRKDIFLLVGRNIGVNQKRIAGYKKALMANYIDVKESNIIQVEYGQSREVLVKNLSLILKERIGKDAHNVGLLGTTDTLTVSSLGILSNLGIAVPEQVAVIGFANTEAAESLNPSLSTIVQPAYDMGYQAVEKLISLLQSKNRFDMEFDTTILDSKMILRNSTRV</sequence>
<evidence type="ECO:0000259" key="4">
    <source>
        <dbReference type="PROSITE" id="PS50932"/>
    </source>
</evidence>
<dbReference type="PANTHER" id="PTHR30146">
    <property type="entry name" value="LACI-RELATED TRANSCRIPTIONAL REPRESSOR"/>
    <property type="match status" value="1"/>
</dbReference>
<evidence type="ECO:0000259" key="5">
    <source>
        <dbReference type="PROSITE" id="PS50943"/>
    </source>
</evidence>
<evidence type="ECO:0000256" key="1">
    <source>
        <dbReference type="ARBA" id="ARBA00023015"/>
    </source>
</evidence>
<dbReference type="InterPro" id="IPR001387">
    <property type="entry name" value="Cro/C1-type_HTH"/>
</dbReference>
<dbReference type="CDD" id="cd01392">
    <property type="entry name" value="HTH_LacI"/>
    <property type="match status" value="1"/>
</dbReference>
<reference evidence="6 7" key="1">
    <citation type="submission" date="2019-12" db="EMBL/GenBank/DDBJ databases">
        <authorList>
            <person name="Dong K."/>
        </authorList>
    </citation>
    <scope>NUCLEOTIDE SEQUENCE [LARGE SCALE GENOMIC DNA]</scope>
    <source>
        <strain evidence="6 7">JCM 31225</strain>
    </source>
</reference>
<organism evidence="6 7">
    <name type="scientific">Sphingobacterium humi</name>
    <dbReference type="NCBI Taxonomy" id="1796905"/>
    <lineage>
        <taxon>Bacteria</taxon>
        <taxon>Pseudomonadati</taxon>
        <taxon>Bacteroidota</taxon>
        <taxon>Sphingobacteriia</taxon>
        <taxon>Sphingobacteriales</taxon>
        <taxon>Sphingobacteriaceae</taxon>
        <taxon>Sphingobacterium</taxon>
    </lineage>
</organism>
<dbReference type="InterPro" id="IPR010982">
    <property type="entry name" value="Lambda_DNA-bd_dom_sf"/>
</dbReference>
<keyword evidence="2" id="KW-0238">DNA-binding</keyword>
<evidence type="ECO:0000256" key="3">
    <source>
        <dbReference type="ARBA" id="ARBA00023163"/>
    </source>
</evidence>
<evidence type="ECO:0000313" key="7">
    <source>
        <dbReference type="Proteomes" id="UP000435036"/>
    </source>
</evidence>
<dbReference type="InterPro" id="IPR028082">
    <property type="entry name" value="Peripla_BP_I"/>
</dbReference>
<dbReference type="PROSITE" id="PS50932">
    <property type="entry name" value="HTH_LACI_2"/>
    <property type="match status" value="1"/>
</dbReference>
<dbReference type="PROSITE" id="PS50943">
    <property type="entry name" value="HTH_CROC1"/>
    <property type="match status" value="1"/>
</dbReference>
<dbReference type="Pfam" id="PF00356">
    <property type="entry name" value="LacI"/>
    <property type="match status" value="1"/>
</dbReference>
<dbReference type="OrthoDB" id="9803256at2"/>
<keyword evidence="3" id="KW-0804">Transcription</keyword>
<dbReference type="GO" id="GO:0000976">
    <property type="term" value="F:transcription cis-regulatory region binding"/>
    <property type="evidence" value="ECO:0007669"/>
    <property type="project" value="TreeGrafter"/>
</dbReference>
<dbReference type="Gene3D" id="3.40.50.2300">
    <property type="match status" value="2"/>
</dbReference>
<dbReference type="EMBL" id="WSQA01000013">
    <property type="protein sequence ID" value="MVZ63437.1"/>
    <property type="molecule type" value="Genomic_DNA"/>
</dbReference>
<dbReference type="InterPro" id="IPR046335">
    <property type="entry name" value="LacI/GalR-like_sensor"/>
</dbReference>
<dbReference type="AlphaFoldDB" id="A0A6N8L2B5"/>
<dbReference type="SUPFAM" id="SSF53822">
    <property type="entry name" value="Periplasmic binding protein-like I"/>
    <property type="match status" value="1"/>
</dbReference>
<protein>
    <submittedName>
        <fullName evidence="6">Substrate-binding domain-containing protein</fullName>
    </submittedName>
</protein>
<keyword evidence="1" id="KW-0805">Transcription regulation</keyword>
<dbReference type="PANTHER" id="PTHR30146:SF109">
    <property type="entry name" value="HTH-TYPE TRANSCRIPTIONAL REGULATOR GALS"/>
    <property type="match status" value="1"/>
</dbReference>